<dbReference type="WBParaSite" id="L893_g23483.t1">
    <property type="protein sequence ID" value="L893_g23483.t1"/>
    <property type="gene ID" value="L893_g23483"/>
</dbReference>
<name>A0A1I7Z6Z3_9BILA</name>
<keyword evidence="1" id="KW-1185">Reference proteome</keyword>
<accession>A0A1I7Z6Z3</accession>
<protein>
    <submittedName>
        <fullName evidence="2">Uncharacterized protein</fullName>
    </submittedName>
</protein>
<dbReference type="AlphaFoldDB" id="A0A1I7Z6Z3"/>
<reference evidence="2" key="1">
    <citation type="submission" date="2016-11" db="UniProtKB">
        <authorList>
            <consortium name="WormBaseParasite"/>
        </authorList>
    </citation>
    <scope>IDENTIFICATION</scope>
</reference>
<organism evidence="1 2">
    <name type="scientific">Steinernema glaseri</name>
    <dbReference type="NCBI Taxonomy" id="37863"/>
    <lineage>
        <taxon>Eukaryota</taxon>
        <taxon>Metazoa</taxon>
        <taxon>Ecdysozoa</taxon>
        <taxon>Nematoda</taxon>
        <taxon>Chromadorea</taxon>
        <taxon>Rhabditida</taxon>
        <taxon>Tylenchina</taxon>
        <taxon>Panagrolaimomorpha</taxon>
        <taxon>Strongyloidoidea</taxon>
        <taxon>Steinernematidae</taxon>
        <taxon>Steinernema</taxon>
    </lineage>
</organism>
<sequence length="68" mass="7989">MLQFKKHKALESFLLTREHSLESFLLTHEHCERGRSSMHSLQRLQPRAAFVTKHLLDGKAEKKYLRGS</sequence>
<dbReference type="Proteomes" id="UP000095287">
    <property type="component" value="Unplaced"/>
</dbReference>
<evidence type="ECO:0000313" key="1">
    <source>
        <dbReference type="Proteomes" id="UP000095287"/>
    </source>
</evidence>
<evidence type="ECO:0000313" key="2">
    <source>
        <dbReference type="WBParaSite" id="L893_g23483.t1"/>
    </source>
</evidence>
<proteinExistence type="predicted"/>